<gene>
    <name evidence="10" type="ORF">ACFSXZ_04175</name>
</gene>
<feature type="transmembrane region" description="Helical" evidence="9">
    <location>
        <begin position="170"/>
        <end position="192"/>
    </location>
</feature>
<evidence type="ECO:0000256" key="7">
    <source>
        <dbReference type="ARBA" id="ARBA00024033"/>
    </source>
</evidence>
<evidence type="ECO:0000256" key="2">
    <source>
        <dbReference type="ARBA" id="ARBA00022475"/>
    </source>
</evidence>
<proteinExistence type="inferred from homology"/>
<dbReference type="Proteomes" id="UP001597417">
    <property type="component" value="Unassembled WGS sequence"/>
</dbReference>
<evidence type="ECO:0000256" key="4">
    <source>
        <dbReference type="ARBA" id="ARBA00022692"/>
    </source>
</evidence>
<feature type="region of interest" description="Disordered" evidence="8">
    <location>
        <begin position="395"/>
        <end position="414"/>
    </location>
</feature>
<keyword evidence="4 9" id="KW-0812">Transmembrane</keyword>
<feature type="transmembrane region" description="Helical" evidence="9">
    <location>
        <begin position="122"/>
        <end position="139"/>
    </location>
</feature>
<evidence type="ECO:0000313" key="11">
    <source>
        <dbReference type="Proteomes" id="UP001597417"/>
    </source>
</evidence>
<feature type="transmembrane region" description="Helical" evidence="9">
    <location>
        <begin position="262"/>
        <end position="282"/>
    </location>
</feature>
<sequence length="414" mass="45592">MTGQWSVRHVSWGMTRWILFPVALAALVQITRDVYHYPQQWMVDLAVYRDAGTAALHGHDPYAIQSGMSKLSYLYPPIDVIFLAPLVFVSLPAAALIWNSINIAALEWIISSSWLRAKLPHAVAWSVPLTVAAVLLNPVDQTLEVGQLSIVLVALVLADLDLAESSRLKGILVGLATGIKILPGAFVVYYLLRRQWRAAATATLTTIATAVIGFLAFPAFSVAFWTKHFWESSDRMLPVHWVPNESIRGTLSRMLHSDSAAVLPWMLTSVVVVAVAATIILLGKHDNPDHLGVSACALTMLLVEPVSWHHYWVWIIPVTIHLAVVAYRSRNRVLLSCTAISFVIIAIRVNRWFVPPYDGYDALHLSEVQLLGIDIVTFSTILLLASIFGYAVQRSRPSGSSQRSPAGLSPQGQT</sequence>
<evidence type="ECO:0000256" key="8">
    <source>
        <dbReference type="SAM" id="MobiDB-lite"/>
    </source>
</evidence>
<organism evidence="10 11">
    <name type="scientific">Amycolatopsis pigmentata</name>
    <dbReference type="NCBI Taxonomy" id="450801"/>
    <lineage>
        <taxon>Bacteria</taxon>
        <taxon>Bacillati</taxon>
        <taxon>Actinomycetota</taxon>
        <taxon>Actinomycetes</taxon>
        <taxon>Pseudonocardiales</taxon>
        <taxon>Pseudonocardiaceae</taxon>
        <taxon>Amycolatopsis</taxon>
    </lineage>
</organism>
<feature type="transmembrane region" description="Helical" evidence="9">
    <location>
        <begin position="308"/>
        <end position="326"/>
    </location>
</feature>
<keyword evidence="11" id="KW-1185">Reference proteome</keyword>
<comment type="caution">
    <text evidence="10">The sequence shown here is derived from an EMBL/GenBank/DDBJ whole genome shotgun (WGS) entry which is preliminary data.</text>
</comment>
<keyword evidence="2" id="KW-1003">Cell membrane</keyword>
<accession>A0ABW5FLM9</accession>
<dbReference type="Pfam" id="PF09594">
    <property type="entry name" value="GT87"/>
    <property type="match status" value="1"/>
</dbReference>
<evidence type="ECO:0000256" key="6">
    <source>
        <dbReference type="ARBA" id="ARBA00023136"/>
    </source>
</evidence>
<evidence type="ECO:0000256" key="5">
    <source>
        <dbReference type="ARBA" id="ARBA00022989"/>
    </source>
</evidence>
<feature type="transmembrane region" description="Helical" evidence="9">
    <location>
        <begin position="198"/>
        <end position="226"/>
    </location>
</feature>
<evidence type="ECO:0000256" key="9">
    <source>
        <dbReference type="SAM" id="Phobius"/>
    </source>
</evidence>
<evidence type="ECO:0000256" key="1">
    <source>
        <dbReference type="ARBA" id="ARBA00004651"/>
    </source>
</evidence>
<name>A0ABW5FLM9_9PSEU</name>
<evidence type="ECO:0000256" key="3">
    <source>
        <dbReference type="ARBA" id="ARBA00022679"/>
    </source>
</evidence>
<dbReference type="EMBL" id="JBHUKR010000004">
    <property type="protein sequence ID" value="MFD2415519.1"/>
    <property type="molecule type" value="Genomic_DNA"/>
</dbReference>
<feature type="transmembrane region" description="Helical" evidence="9">
    <location>
        <begin position="370"/>
        <end position="392"/>
    </location>
</feature>
<keyword evidence="5 9" id="KW-1133">Transmembrane helix</keyword>
<evidence type="ECO:0000313" key="10">
    <source>
        <dbReference type="EMBL" id="MFD2415519.1"/>
    </source>
</evidence>
<dbReference type="InterPro" id="IPR018584">
    <property type="entry name" value="GT87"/>
</dbReference>
<feature type="compositionally biased region" description="Low complexity" evidence="8">
    <location>
        <begin position="395"/>
        <end position="405"/>
    </location>
</feature>
<keyword evidence="3" id="KW-0808">Transferase</keyword>
<feature type="transmembrane region" description="Helical" evidence="9">
    <location>
        <begin position="80"/>
        <end position="101"/>
    </location>
</feature>
<comment type="similarity">
    <text evidence="7">Belongs to the glycosyltransferase 87 family.</text>
</comment>
<comment type="subcellular location">
    <subcellularLocation>
        <location evidence="1">Cell membrane</location>
        <topology evidence="1">Multi-pass membrane protein</topology>
    </subcellularLocation>
</comment>
<reference evidence="11" key="1">
    <citation type="journal article" date="2019" name="Int. J. Syst. Evol. Microbiol.">
        <title>The Global Catalogue of Microorganisms (GCM) 10K type strain sequencing project: providing services to taxonomists for standard genome sequencing and annotation.</title>
        <authorList>
            <consortium name="The Broad Institute Genomics Platform"/>
            <consortium name="The Broad Institute Genome Sequencing Center for Infectious Disease"/>
            <person name="Wu L."/>
            <person name="Ma J."/>
        </authorList>
    </citation>
    <scope>NUCLEOTIDE SEQUENCE [LARGE SCALE GENOMIC DNA]</scope>
    <source>
        <strain evidence="11">CGMCC 4.7645</strain>
    </source>
</reference>
<keyword evidence="6 9" id="KW-0472">Membrane</keyword>
<feature type="transmembrane region" description="Helical" evidence="9">
    <location>
        <begin position="333"/>
        <end position="350"/>
    </location>
</feature>
<protein>
    <submittedName>
        <fullName evidence="10">Glycosyltransferase 87 family protein</fullName>
    </submittedName>
</protein>